<protein>
    <recommendedName>
        <fullName evidence="9">Protein Wnt</fullName>
    </recommendedName>
</protein>
<evidence type="ECO:0000256" key="8">
    <source>
        <dbReference type="ARBA" id="ARBA00023288"/>
    </source>
</evidence>
<evidence type="ECO:0000256" key="3">
    <source>
        <dbReference type="ARBA" id="ARBA00022473"/>
    </source>
</evidence>
<dbReference type="Gene3D" id="3.30.2460.20">
    <property type="match status" value="1"/>
</dbReference>
<dbReference type="InterPro" id="IPR005817">
    <property type="entry name" value="Wnt"/>
</dbReference>
<dbReference type="PANTHER" id="PTHR12027">
    <property type="entry name" value="WNT RELATED"/>
    <property type="match status" value="1"/>
</dbReference>
<keyword evidence="4" id="KW-0964">Secreted</keyword>
<evidence type="ECO:0000256" key="5">
    <source>
        <dbReference type="ARBA" id="ARBA00022530"/>
    </source>
</evidence>
<dbReference type="SMART" id="SM00097">
    <property type="entry name" value="WNT1"/>
    <property type="match status" value="1"/>
</dbReference>
<evidence type="ECO:0000256" key="6">
    <source>
        <dbReference type="ARBA" id="ARBA00022687"/>
    </source>
</evidence>
<keyword evidence="8" id="KW-0449">Lipoprotein</keyword>
<keyword evidence="11" id="KW-1185">Reference proteome</keyword>
<dbReference type="Pfam" id="PF00110">
    <property type="entry name" value="wnt"/>
    <property type="match status" value="1"/>
</dbReference>
<evidence type="ECO:0000256" key="7">
    <source>
        <dbReference type="ARBA" id="ARBA00023157"/>
    </source>
</evidence>
<proteinExistence type="inferred from homology"/>
<name>A0ABD2Q5J3_9PLAT</name>
<dbReference type="Proteomes" id="UP001626550">
    <property type="component" value="Unassembled WGS sequence"/>
</dbReference>
<organism evidence="10 11">
    <name type="scientific">Cichlidogyrus casuarinus</name>
    <dbReference type="NCBI Taxonomy" id="1844966"/>
    <lineage>
        <taxon>Eukaryota</taxon>
        <taxon>Metazoa</taxon>
        <taxon>Spiralia</taxon>
        <taxon>Lophotrochozoa</taxon>
        <taxon>Platyhelminthes</taxon>
        <taxon>Monogenea</taxon>
        <taxon>Monopisthocotylea</taxon>
        <taxon>Dactylogyridea</taxon>
        <taxon>Ancyrocephalidae</taxon>
        <taxon>Cichlidogyrus</taxon>
    </lineage>
</organism>
<comment type="caution">
    <text evidence="10">The sequence shown here is derived from an EMBL/GenBank/DDBJ whole genome shotgun (WGS) entry which is preliminary data.</text>
</comment>
<dbReference type="PRINTS" id="PR01349">
    <property type="entry name" value="WNTPROTEIN"/>
</dbReference>
<evidence type="ECO:0000256" key="2">
    <source>
        <dbReference type="ARBA" id="ARBA00005683"/>
    </source>
</evidence>
<reference evidence="10 11" key="1">
    <citation type="submission" date="2024-11" db="EMBL/GenBank/DDBJ databases">
        <title>Adaptive evolution of stress response genes in parasites aligns with host niche diversity.</title>
        <authorList>
            <person name="Hahn C."/>
            <person name="Resl P."/>
        </authorList>
    </citation>
    <scope>NUCLEOTIDE SEQUENCE [LARGE SCALE GENOMIC DNA]</scope>
    <source>
        <strain evidence="10">EGGRZ-B1_66</strain>
        <tissue evidence="10">Body</tissue>
    </source>
</reference>
<comment type="subcellular location">
    <subcellularLocation>
        <location evidence="1 9">Secreted</location>
        <location evidence="1 9">Extracellular space</location>
        <location evidence="1 9">Extracellular matrix</location>
    </subcellularLocation>
</comment>
<evidence type="ECO:0000256" key="4">
    <source>
        <dbReference type="ARBA" id="ARBA00022525"/>
    </source>
</evidence>
<comment type="function">
    <text evidence="9">Ligand for members of the frizzled family of seven transmembrane receptors.</text>
</comment>
<gene>
    <name evidence="10" type="primary">WNT4_1</name>
    <name evidence="10" type="ORF">Ciccas_006954</name>
</gene>
<comment type="similarity">
    <text evidence="2 9">Belongs to the Wnt family.</text>
</comment>
<dbReference type="AlphaFoldDB" id="A0ABD2Q5J3"/>
<dbReference type="FunFam" id="3.30.2460.20:FF:000001">
    <property type="entry name" value="Wnt homolog"/>
    <property type="match status" value="1"/>
</dbReference>
<accession>A0ABD2Q5J3</accession>
<dbReference type="EMBL" id="JBJKFK010001003">
    <property type="protein sequence ID" value="KAL3314427.1"/>
    <property type="molecule type" value="Genomic_DNA"/>
</dbReference>
<evidence type="ECO:0000313" key="10">
    <source>
        <dbReference type="EMBL" id="KAL3314427.1"/>
    </source>
</evidence>
<keyword evidence="6 9" id="KW-0879">Wnt signaling pathway</keyword>
<evidence type="ECO:0000256" key="1">
    <source>
        <dbReference type="ARBA" id="ARBA00004498"/>
    </source>
</evidence>
<keyword evidence="7" id="KW-1015">Disulfide bond</keyword>
<dbReference type="GO" id="GO:0016055">
    <property type="term" value="P:Wnt signaling pathway"/>
    <property type="evidence" value="ECO:0007669"/>
    <property type="project" value="UniProtKB-KW"/>
</dbReference>
<dbReference type="CDD" id="cd13113">
    <property type="entry name" value="Wnt"/>
    <property type="match status" value="1"/>
</dbReference>
<evidence type="ECO:0000256" key="9">
    <source>
        <dbReference type="RuleBase" id="RU003500"/>
    </source>
</evidence>
<keyword evidence="5" id="KW-0272">Extracellular matrix</keyword>
<keyword evidence="3 9" id="KW-0217">Developmental protein</keyword>
<dbReference type="InterPro" id="IPR043158">
    <property type="entry name" value="Wnt_C"/>
</dbReference>
<evidence type="ECO:0000313" key="11">
    <source>
        <dbReference type="Proteomes" id="UP001626550"/>
    </source>
</evidence>
<sequence length="266" mass="30026">MHGVTKACSSNNFQECGCDSSKLNEPVDPQSKFAWGGCSDNVSFGAAIARSFLDSGVKMRYRRMPRVMKTNLHNNIVGRTVVSRSLEKKCKCHGASGSCEMKSCWQSLPELREIGNKLRQMYDQVKQVDMKNGQLVVSSTGPTDFEARFARGAMYGRIPPFRRHPRARLLSRPVREQEVPDSNQLVFLTGSPNFCHHTPHLGSLGTVGRVCQITENNESHCNSLCCGRGYVQERVEITRKCKCKFVWCCEVKCELCKETLTIYRCR</sequence>